<dbReference type="GO" id="GO:0005543">
    <property type="term" value="F:phospholipid binding"/>
    <property type="evidence" value="ECO:0007669"/>
    <property type="project" value="InterPro"/>
</dbReference>
<dbReference type="EMBL" id="SOSA01000436">
    <property type="protein sequence ID" value="THC91214.1"/>
    <property type="molecule type" value="Genomic_DNA"/>
</dbReference>
<protein>
    <recommendedName>
        <fullName evidence="1">Pleckstrin homology domain-containing protein</fullName>
    </recommendedName>
</protein>
<sequence length="93" mass="10250">MWAVAKPLDGSANATELTSKAIESVLDVDDDDPRGKDRAPCRRFSRSILVLTPQGAFKFNALNAEGHFSWLIALSYTGEKKLQQSTFFGLTET</sequence>
<dbReference type="STRING" id="1220188.A0A4V3UNH7"/>
<evidence type="ECO:0000313" key="3">
    <source>
        <dbReference type="Proteomes" id="UP000308092"/>
    </source>
</evidence>
<dbReference type="GO" id="GO:0032065">
    <property type="term" value="P:maintenance of protein location in cell cortex"/>
    <property type="evidence" value="ECO:0007669"/>
    <property type="project" value="InterPro"/>
</dbReference>
<evidence type="ECO:0000313" key="2">
    <source>
        <dbReference type="EMBL" id="THC91214.1"/>
    </source>
</evidence>
<dbReference type="Proteomes" id="UP000308092">
    <property type="component" value="Unassembled WGS sequence"/>
</dbReference>
<reference evidence="2 3" key="1">
    <citation type="submission" date="2019-03" db="EMBL/GenBank/DDBJ databases">
        <title>The genome sequence of a newly discovered highly antifungal drug resistant Aspergillus species, Aspergillus tanneri NIH 1004.</title>
        <authorList>
            <person name="Mounaud S."/>
            <person name="Singh I."/>
            <person name="Joardar V."/>
            <person name="Pakala S."/>
            <person name="Pakala S."/>
            <person name="Venepally P."/>
            <person name="Hoover J."/>
            <person name="Nierman W."/>
            <person name="Chung J."/>
            <person name="Losada L."/>
        </authorList>
    </citation>
    <scope>NUCLEOTIDE SEQUENCE [LARGE SCALE GENOMIC DNA]</scope>
    <source>
        <strain evidence="2 3">NIH1004</strain>
    </source>
</reference>
<dbReference type="AlphaFoldDB" id="A0A4V3UNH7"/>
<evidence type="ECO:0000259" key="1">
    <source>
        <dbReference type="Pfam" id="PF12814"/>
    </source>
</evidence>
<proteinExistence type="predicted"/>
<feature type="domain" description="Pleckstrin homology" evidence="1">
    <location>
        <begin position="1"/>
        <end position="76"/>
    </location>
</feature>
<organism evidence="2 3">
    <name type="scientific">Aspergillus tanneri</name>
    <dbReference type="NCBI Taxonomy" id="1220188"/>
    <lineage>
        <taxon>Eukaryota</taxon>
        <taxon>Fungi</taxon>
        <taxon>Dikarya</taxon>
        <taxon>Ascomycota</taxon>
        <taxon>Pezizomycotina</taxon>
        <taxon>Eurotiomycetes</taxon>
        <taxon>Eurotiomycetidae</taxon>
        <taxon>Eurotiales</taxon>
        <taxon>Aspergillaceae</taxon>
        <taxon>Aspergillus</taxon>
        <taxon>Aspergillus subgen. Circumdati</taxon>
    </lineage>
</organism>
<comment type="caution">
    <text evidence="2">The sequence shown here is derived from an EMBL/GenBank/DDBJ whole genome shotgun (WGS) entry which is preliminary data.</text>
</comment>
<dbReference type="GO" id="GO:0005938">
    <property type="term" value="C:cell cortex"/>
    <property type="evidence" value="ECO:0007669"/>
    <property type="project" value="InterPro"/>
</dbReference>
<dbReference type="InterPro" id="IPR024774">
    <property type="entry name" value="PH_dom-Mcp5-type"/>
</dbReference>
<accession>A0A4V3UNH7</accession>
<dbReference type="Pfam" id="PF12814">
    <property type="entry name" value="Mcp5_PH"/>
    <property type="match status" value="1"/>
</dbReference>
<name>A0A4V3UNH7_9EURO</name>
<keyword evidence="3" id="KW-1185">Reference proteome</keyword>
<dbReference type="VEuPathDB" id="FungiDB:EYZ11_009318"/>
<gene>
    <name evidence="2" type="ORF">EYZ11_009318</name>
</gene>